<protein>
    <submittedName>
        <fullName evidence="3">Putative DNA-binding transcriptional regulator YafY</fullName>
    </submittedName>
</protein>
<dbReference type="Proteomes" id="UP000268033">
    <property type="component" value="Unassembled WGS sequence"/>
</dbReference>
<keyword evidence="4" id="KW-1185">Reference proteome</keyword>
<dbReference type="GO" id="GO:0003677">
    <property type="term" value="F:DNA binding"/>
    <property type="evidence" value="ECO:0007669"/>
    <property type="project" value="UniProtKB-KW"/>
</dbReference>
<accession>A0A3N1P3H9</accession>
<sequence>MSRAARLLQLMQNLRRRRFPVSGQELAAELGVSLRTLYRDIAALQAQGADIEGEAGLGYSLKPGFTLPPMMLSAQEIEALVLGARWVSQRADPELAGAARDMLAKVSAVLPQRLRQELAATNLLIGPGPALPATQTDLGLLRQTIRRQHKLLIDYLDKDGAPSQRVVWPFAMGFFDHCRMLLAWCEARGAHRHFRVDRIQQLTALDERYPVSRQRLLRQWQQSEGIDPTGGC</sequence>
<name>A0A3N1P3H9_9GAMM</name>
<dbReference type="PANTHER" id="PTHR34580">
    <property type="match status" value="1"/>
</dbReference>
<feature type="domain" description="Helix-turn-helix type 11" evidence="1">
    <location>
        <begin position="6"/>
        <end position="59"/>
    </location>
</feature>
<evidence type="ECO:0000259" key="1">
    <source>
        <dbReference type="Pfam" id="PF08279"/>
    </source>
</evidence>
<dbReference type="Pfam" id="PF13280">
    <property type="entry name" value="WYL"/>
    <property type="match status" value="1"/>
</dbReference>
<proteinExistence type="predicted"/>
<dbReference type="SUPFAM" id="SSF46785">
    <property type="entry name" value="Winged helix' DNA-binding domain"/>
    <property type="match status" value="1"/>
</dbReference>
<evidence type="ECO:0000259" key="2">
    <source>
        <dbReference type="Pfam" id="PF13280"/>
    </source>
</evidence>
<dbReference type="Gene3D" id="1.10.10.10">
    <property type="entry name" value="Winged helix-like DNA-binding domain superfamily/Winged helix DNA-binding domain"/>
    <property type="match status" value="1"/>
</dbReference>
<dbReference type="InterPro" id="IPR051534">
    <property type="entry name" value="CBASS_pafABC_assoc_protein"/>
</dbReference>
<dbReference type="InterPro" id="IPR013196">
    <property type="entry name" value="HTH_11"/>
</dbReference>
<dbReference type="RefSeq" id="WP_123421626.1">
    <property type="nucleotide sequence ID" value="NZ_RJUL01000005.1"/>
</dbReference>
<dbReference type="InterPro" id="IPR036390">
    <property type="entry name" value="WH_DNA-bd_sf"/>
</dbReference>
<organism evidence="3 4">
    <name type="scientific">Gallaecimonas pentaromativorans</name>
    <dbReference type="NCBI Taxonomy" id="584787"/>
    <lineage>
        <taxon>Bacteria</taxon>
        <taxon>Pseudomonadati</taxon>
        <taxon>Pseudomonadota</taxon>
        <taxon>Gammaproteobacteria</taxon>
        <taxon>Enterobacterales</taxon>
        <taxon>Gallaecimonadaceae</taxon>
        <taxon>Gallaecimonas</taxon>
    </lineage>
</organism>
<dbReference type="STRING" id="584787.GCA_001247655_02971"/>
<keyword evidence="3" id="KW-0238">DNA-binding</keyword>
<dbReference type="InterPro" id="IPR026881">
    <property type="entry name" value="WYL_dom"/>
</dbReference>
<gene>
    <name evidence="3" type="ORF">EDC28_105223</name>
</gene>
<dbReference type="AlphaFoldDB" id="A0A3N1P3H9"/>
<evidence type="ECO:0000313" key="3">
    <source>
        <dbReference type="EMBL" id="ROQ25912.1"/>
    </source>
</evidence>
<feature type="domain" description="WYL" evidence="2">
    <location>
        <begin position="138"/>
        <end position="203"/>
    </location>
</feature>
<dbReference type="PROSITE" id="PS52050">
    <property type="entry name" value="WYL"/>
    <property type="match status" value="1"/>
</dbReference>
<evidence type="ECO:0000313" key="4">
    <source>
        <dbReference type="Proteomes" id="UP000268033"/>
    </source>
</evidence>
<reference evidence="3 4" key="1">
    <citation type="submission" date="2018-11" db="EMBL/GenBank/DDBJ databases">
        <title>Genomic Encyclopedia of Type Strains, Phase IV (KMG-IV): sequencing the most valuable type-strain genomes for metagenomic binning, comparative biology and taxonomic classification.</title>
        <authorList>
            <person name="Goeker M."/>
        </authorList>
    </citation>
    <scope>NUCLEOTIDE SEQUENCE [LARGE SCALE GENOMIC DNA]</scope>
    <source>
        <strain evidence="3 4">DSM 21945</strain>
    </source>
</reference>
<dbReference type="EMBL" id="RJUL01000005">
    <property type="protein sequence ID" value="ROQ25912.1"/>
    <property type="molecule type" value="Genomic_DNA"/>
</dbReference>
<comment type="caution">
    <text evidence="3">The sequence shown here is derived from an EMBL/GenBank/DDBJ whole genome shotgun (WGS) entry which is preliminary data.</text>
</comment>
<dbReference type="Pfam" id="PF08279">
    <property type="entry name" value="HTH_11"/>
    <property type="match status" value="1"/>
</dbReference>
<dbReference type="InterPro" id="IPR036388">
    <property type="entry name" value="WH-like_DNA-bd_sf"/>
</dbReference>
<dbReference type="PANTHER" id="PTHR34580:SF3">
    <property type="entry name" value="PROTEIN PAFB"/>
    <property type="match status" value="1"/>
</dbReference>